<reference evidence="9 10" key="1">
    <citation type="submission" date="2019-02" db="EMBL/GenBank/DDBJ databases">
        <title>Deep-cultivation of Planctomycetes and their phenomic and genomic characterization uncovers novel biology.</title>
        <authorList>
            <person name="Wiegand S."/>
            <person name="Jogler M."/>
            <person name="Boedeker C."/>
            <person name="Pinto D."/>
            <person name="Vollmers J."/>
            <person name="Rivas-Marin E."/>
            <person name="Kohn T."/>
            <person name="Peeters S.H."/>
            <person name="Heuer A."/>
            <person name="Rast P."/>
            <person name="Oberbeckmann S."/>
            <person name="Bunk B."/>
            <person name="Jeske O."/>
            <person name="Meyerdierks A."/>
            <person name="Storesund J.E."/>
            <person name="Kallscheuer N."/>
            <person name="Luecker S."/>
            <person name="Lage O.M."/>
            <person name="Pohl T."/>
            <person name="Merkel B.J."/>
            <person name="Hornburger P."/>
            <person name="Mueller R.-W."/>
            <person name="Bruemmer F."/>
            <person name="Labrenz M."/>
            <person name="Spormann A.M."/>
            <person name="Op den Camp H."/>
            <person name="Overmann J."/>
            <person name="Amann R."/>
            <person name="Jetten M.S.M."/>
            <person name="Mascher T."/>
            <person name="Medema M.H."/>
            <person name="Devos D.P."/>
            <person name="Kaster A.-K."/>
            <person name="Ovreas L."/>
            <person name="Rohde M."/>
            <person name="Galperin M.Y."/>
            <person name="Jogler C."/>
        </authorList>
    </citation>
    <scope>NUCLEOTIDE SEQUENCE [LARGE SCALE GENOMIC DNA]</scope>
    <source>
        <strain evidence="9 10">Pla85_3_4</strain>
    </source>
</reference>
<dbReference type="KEGG" id="lcre:Pla8534_13480"/>
<dbReference type="PANTHER" id="PTHR43133">
    <property type="entry name" value="RNA POLYMERASE ECF-TYPE SIGMA FACTO"/>
    <property type="match status" value="1"/>
</dbReference>
<dbReference type="InterPro" id="IPR013324">
    <property type="entry name" value="RNA_pol_sigma_r3/r4-like"/>
</dbReference>
<accession>A0A518DP00</accession>
<dbReference type="InterPro" id="IPR036388">
    <property type="entry name" value="WH-like_DNA-bd_sf"/>
</dbReference>
<evidence type="ECO:0000313" key="9">
    <source>
        <dbReference type="EMBL" id="QDU93568.1"/>
    </source>
</evidence>
<dbReference type="GO" id="GO:0003677">
    <property type="term" value="F:DNA binding"/>
    <property type="evidence" value="ECO:0007669"/>
    <property type="project" value="UniProtKB-KW"/>
</dbReference>
<keyword evidence="5" id="KW-0804">Transcription</keyword>
<dbReference type="InterPro" id="IPR013249">
    <property type="entry name" value="RNA_pol_sigma70_r4_t2"/>
</dbReference>
<feature type="region of interest" description="Disordered" evidence="6">
    <location>
        <begin position="73"/>
        <end position="92"/>
    </location>
</feature>
<evidence type="ECO:0000256" key="5">
    <source>
        <dbReference type="ARBA" id="ARBA00023163"/>
    </source>
</evidence>
<evidence type="ECO:0000256" key="6">
    <source>
        <dbReference type="SAM" id="MobiDB-lite"/>
    </source>
</evidence>
<dbReference type="GO" id="GO:0006352">
    <property type="term" value="P:DNA-templated transcription initiation"/>
    <property type="evidence" value="ECO:0007669"/>
    <property type="project" value="InterPro"/>
</dbReference>
<dbReference type="InterPro" id="IPR039425">
    <property type="entry name" value="RNA_pol_sigma-70-like"/>
</dbReference>
<evidence type="ECO:0000256" key="4">
    <source>
        <dbReference type="ARBA" id="ARBA00023125"/>
    </source>
</evidence>
<dbReference type="Proteomes" id="UP000317648">
    <property type="component" value="Chromosome"/>
</dbReference>
<dbReference type="SUPFAM" id="SSF88946">
    <property type="entry name" value="Sigma2 domain of RNA polymerase sigma factors"/>
    <property type="match status" value="1"/>
</dbReference>
<sequence>MLLENERWLRTILFARLNNADEVREVLQEVALAAVRSQSPPEDPEKYPPWLYRLAVRQALLYRRKRGRSRNLTQRFGELKQPSESDSRDPDPLEWLLADERRQRVREAMSRLRQRDAEMLMLKYVENWSYRQIAAQLGVSESAVEARLHRARGRLREELATLEITETNL</sequence>
<gene>
    <name evidence="9" type="primary">sigV_3</name>
    <name evidence="9" type="ORF">Pla8534_13480</name>
</gene>
<dbReference type="Gene3D" id="1.10.10.10">
    <property type="entry name" value="Winged helix-like DNA-binding domain superfamily/Winged helix DNA-binding domain"/>
    <property type="match status" value="1"/>
</dbReference>
<dbReference type="CDD" id="cd06171">
    <property type="entry name" value="Sigma70_r4"/>
    <property type="match status" value="1"/>
</dbReference>
<keyword evidence="2" id="KW-0805">Transcription regulation</keyword>
<comment type="similarity">
    <text evidence="1">Belongs to the sigma-70 factor family. ECF subfamily.</text>
</comment>
<dbReference type="PANTHER" id="PTHR43133:SF8">
    <property type="entry name" value="RNA POLYMERASE SIGMA FACTOR HI_1459-RELATED"/>
    <property type="match status" value="1"/>
</dbReference>
<keyword evidence="3" id="KW-0731">Sigma factor</keyword>
<name>A0A518DP00_9BACT</name>
<dbReference type="Pfam" id="PF08281">
    <property type="entry name" value="Sigma70_r4_2"/>
    <property type="match status" value="1"/>
</dbReference>
<feature type="domain" description="RNA polymerase sigma factor 70 region 4 type 2" evidence="8">
    <location>
        <begin position="102"/>
        <end position="155"/>
    </location>
</feature>
<dbReference type="InterPro" id="IPR014284">
    <property type="entry name" value="RNA_pol_sigma-70_dom"/>
</dbReference>
<protein>
    <submittedName>
        <fullName evidence="9">RNA polymerase sigma factor SigV</fullName>
    </submittedName>
</protein>
<dbReference type="NCBIfam" id="TIGR02937">
    <property type="entry name" value="sigma70-ECF"/>
    <property type="match status" value="1"/>
</dbReference>
<evidence type="ECO:0000256" key="2">
    <source>
        <dbReference type="ARBA" id="ARBA00023015"/>
    </source>
</evidence>
<dbReference type="InterPro" id="IPR007627">
    <property type="entry name" value="RNA_pol_sigma70_r2"/>
</dbReference>
<keyword evidence="4" id="KW-0238">DNA-binding</keyword>
<evidence type="ECO:0000259" key="7">
    <source>
        <dbReference type="Pfam" id="PF04542"/>
    </source>
</evidence>
<keyword evidence="10" id="KW-1185">Reference proteome</keyword>
<evidence type="ECO:0000313" key="10">
    <source>
        <dbReference type="Proteomes" id="UP000317648"/>
    </source>
</evidence>
<dbReference type="EMBL" id="CP036433">
    <property type="protein sequence ID" value="QDU93568.1"/>
    <property type="molecule type" value="Genomic_DNA"/>
</dbReference>
<dbReference type="GO" id="GO:0016987">
    <property type="term" value="F:sigma factor activity"/>
    <property type="evidence" value="ECO:0007669"/>
    <property type="project" value="UniProtKB-KW"/>
</dbReference>
<evidence type="ECO:0000256" key="3">
    <source>
        <dbReference type="ARBA" id="ARBA00023082"/>
    </source>
</evidence>
<evidence type="ECO:0000256" key="1">
    <source>
        <dbReference type="ARBA" id="ARBA00010641"/>
    </source>
</evidence>
<dbReference type="AlphaFoldDB" id="A0A518DP00"/>
<proteinExistence type="inferred from homology"/>
<dbReference type="InterPro" id="IPR013325">
    <property type="entry name" value="RNA_pol_sigma_r2"/>
</dbReference>
<dbReference type="SUPFAM" id="SSF88659">
    <property type="entry name" value="Sigma3 and sigma4 domains of RNA polymerase sigma factors"/>
    <property type="match status" value="1"/>
</dbReference>
<feature type="domain" description="RNA polymerase sigma-70 region 2" evidence="7">
    <location>
        <begin position="4"/>
        <end position="68"/>
    </location>
</feature>
<organism evidence="9 10">
    <name type="scientific">Lignipirellula cremea</name>
    <dbReference type="NCBI Taxonomy" id="2528010"/>
    <lineage>
        <taxon>Bacteria</taxon>
        <taxon>Pseudomonadati</taxon>
        <taxon>Planctomycetota</taxon>
        <taxon>Planctomycetia</taxon>
        <taxon>Pirellulales</taxon>
        <taxon>Pirellulaceae</taxon>
        <taxon>Lignipirellula</taxon>
    </lineage>
</organism>
<dbReference type="Pfam" id="PF04542">
    <property type="entry name" value="Sigma70_r2"/>
    <property type="match status" value="1"/>
</dbReference>
<evidence type="ECO:0000259" key="8">
    <source>
        <dbReference type="Pfam" id="PF08281"/>
    </source>
</evidence>
<feature type="compositionally biased region" description="Basic and acidic residues" evidence="6">
    <location>
        <begin position="77"/>
        <end position="91"/>
    </location>
</feature>
<dbReference type="Gene3D" id="1.10.1740.10">
    <property type="match status" value="1"/>
</dbReference>